<dbReference type="RefSeq" id="WP_425346676.1">
    <property type="nucleotide sequence ID" value="NZ_JBGUBD010000011.1"/>
</dbReference>
<evidence type="ECO:0000313" key="4">
    <source>
        <dbReference type="EMBL" id="MFA9479753.1"/>
    </source>
</evidence>
<dbReference type="PANTHER" id="PTHR46615:SF1">
    <property type="entry name" value="ARYLSULFATASE K"/>
    <property type="match status" value="1"/>
</dbReference>
<organism evidence="4 5">
    <name type="scientific">Natronomicrosphaera hydrolytica</name>
    <dbReference type="NCBI Taxonomy" id="3242702"/>
    <lineage>
        <taxon>Bacteria</taxon>
        <taxon>Pseudomonadati</taxon>
        <taxon>Planctomycetota</taxon>
        <taxon>Phycisphaerae</taxon>
        <taxon>Phycisphaerales</taxon>
        <taxon>Phycisphaeraceae</taxon>
        <taxon>Natronomicrosphaera</taxon>
    </lineage>
</organism>
<dbReference type="Gene3D" id="3.40.720.10">
    <property type="entry name" value="Alkaline Phosphatase, subunit A"/>
    <property type="match status" value="2"/>
</dbReference>
<accession>A0ABV4UBI5</accession>
<dbReference type="PROSITE" id="PS00523">
    <property type="entry name" value="SULFATASE_1"/>
    <property type="match status" value="1"/>
</dbReference>
<dbReference type="Proteomes" id="UP001575105">
    <property type="component" value="Unassembled WGS sequence"/>
</dbReference>
<dbReference type="SUPFAM" id="SSF53649">
    <property type="entry name" value="Alkaline phosphatase-like"/>
    <property type="match status" value="1"/>
</dbReference>
<gene>
    <name evidence="4" type="ORF">ACERK3_15810</name>
</gene>
<protein>
    <submittedName>
        <fullName evidence="4">Sulfatase-like hydrolase/transferase</fullName>
    </submittedName>
</protein>
<comment type="similarity">
    <text evidence="1">Belongs to the sulfatase family.</text>
</comment>
<evidence type="ECO:0000313" key="5">
    <source>
        <dbReference type="Proteomes" id="UP001575105"/>
    </source>
</evidence>
<dbReference type="PANTHER" id="PTHR46615">
    <property type="entry name" value="ARYLSULFATASE K"/>
    <property type="match status" value="1"/>
</dbReference>
<dbReference type="InterPro" id="IPR000917">
    <property type="entry name" value="Sulfatase_N"/>
</dbReference>
<dbReference type="EMBL" id="JBGUBD010000011">
    <property type="protein sequence ID" value="MFA9479753.1"/>
    <property type="molecule type" value="Genomic_DNA"/>
</dbReference>
<dbReference type="Pfam" id="PF00884">
    <property type="entry name" value="Sulfatase"/>
    <property type="match status" value="1"/>
</dbReference>
<dbReference type="InterPro" id="IPR017850">
    <property type="entry name" value="Alkaline_phosphatase_core_sf"/>
</dbReference>
<comment type="caution">
    <text evidence="4">The sequence shown here is derived from an EMBL/GenBank/DDBJ whole genome shotgun (WGS) entry which is preliminary data.</text>
</comment>
<evidence type="ECO:0000259" key="3">
    <source>
        <dbReference type="Pfam" id="PF00884"/>
    </source>
</evidence>
<evidence type="ECO:0000256" key="2">
    <source>
        <dbReference type="ARBA" id="ARBA00022801"/>
    </source>
</evidence>
<keyword evidence="5" id="KW-1185">Reference proteome</keyword>
<keyword evidence="2" id="KW-0378">Hydrolase</keyword>
<reference evidence="4 5" key="1">
    <citation type="submission" date="2024-08" db="EMBL/GenBank/DDBJ databases">
        <title>Whole-genome sequencing of halo(alkali)philic microorganisms from hypersaline lakes.</title>
        <authorList>
            <person name="Sorokin D.Y."/>
            <person name="Merkel A.Y."/>
            <person name="Messina E."/>
            <person name="Yakimov M."/>
        </authorList>
    </citation>
    <scope>NUCLEOTIDE SEQUENCE [LARGE SCALE GENOMIC DNA]</scope>
    <source>
        <strain evidence="4 5">AB-hyl4</strain>
    </source>
</reference>
<dbReference type="InterPro" id="IPR051849">
    <property type="entry name" value="GAG-degrading_sulfatase"/>
</dbReference>
<name>A0ABV4UBI5_9BACT</name>
<sequence length="560" mass="62850">MSGQKAHSDSRPNILILCMDQWDARMQVPEGVELPAMRRLEAQGVSFDRHYCTVPICTPSRASMWTGVHARHTGLWDNTNFAWIHELSTDVPTVGQMLREQGYYTAFKGKWHCSEVPRSEDALERYGFADYQQWGEMFGAPLEGEQLDAAVAFHTVDWLDHKGARLDQPWLLVCSMVNPHDVMFLQTEPGEPPHPHGAMAGLMTPAQRMGWFEQQWDVKLPANFHDDFARQPEGVRHYKELTELNYGRVPGEREDLWLQRRNYLINAMRLVDAQFMKVLDALDRLDLWKNTVVLSTGDHGEMNGAHRMAQKGAIPFDEAAMVNLTACVPGGPRGQRTAAVGSHLDLAPTLLEFAGLSRPEIDQRYPQLKGRSLKQAMLNPEQPGPRGSTDAPGDGVLYCWDGLHALDKDWAITGALQELTEMGVSGPHGPEMGREARMAHVGRRYGAPDFSKRTFYRAVVDGQYKLVRWFSPLAYGNPATLKELYAASDVALYDLTNDPGELENVGHPDHPAHDPALVERMLAKLHVRVQQEIGEDSVPFDLNLFGTREVKYAKAKGRAA</sequence>
<feature type="domain" description="Sulfatase N-terminal" evidence="3">
    <location>
        <begin position="12"/>
        <end position="355"/>
    </location>
</feature>
<proteinExistence type="inferred from homology"/>
<dbReference type="InterPro" id="IPR024607">
    <property type="entry name" value="Sulfatase_CS"/>
</dbReference>
<evidence type="ECO:0000256" key="1">
    <source>
        <dbReference type="ARBA" id="ARBA00008779"/>
    </source>
</evidence>